<feature type="domain" description="Dienelactone hydrolase" evidence="1">
    <location>
        <begin position="44"/>
        <end position="269"/>
    </location>
</feature>
<dbReference type="InterPro" id="IPR002925">
    <property type="entry name" value="Dienelactn_hydro"/>
</dbReference>
<proteinExistence type="predicted"/>
<dbReference type="HOGENOM" id="CLU_054590_7_0_4"/>
<dbReference type="GO" id="GO:0008806">
    <property type="term" value="F:carboxymethylenebutenolidase activity"/>
    <property type="evidence" value="ECO:0007669"/>
    <property type="project" value="UniProtKB-EC"/>
</dbReference>
<protein>
    <submittedName>
        <fullName evidence="2">Carboxymethylenebutenolidase</fullName>
        <ecNumber evidence="2">3.1.1.45</ecNumber>
    </submittedName>
</protein>
<name>A1K8V9_AZOSB</name>
<dbReference type="KEGG" id="azo:azo2647"/>
<reference evidence="2 3" key="1">
    <citation type="journal article" date="2006" name="Nat. Biotechnol.">
        <title>Complete genome of the mutualistic, N2-fixing grass endophyte Azoarcus sp. strain BH72.</title>
        <authorList>
            <person name="Krause A."/>
            <person name="Ramakumar A."/>
            <person name="Bartels D."/>
            <person name="Battistoni F."/>
            <person name="Bekel T."/>
            <person name="Boch J."/>
            <person name="Boehm M."/>
            <person name="Friedrich F."/>
            <person name="Hurek T."/>
            <person name="Krause L."/>
            <person name="Linke B."/>
            <person name="McHardy A.C."/>
            <person name="Sarkar A."/>
            <person name="Schneiker S."/>
            <person name="Syed A.A."/>
            <person name="Thauer R."/>
            <person name="Vorhoelter F.-J."/>
            <person name="Weidner S."/>
            <person name="Puehler A."/>
            <person name="Reinhold-Hurek B."/>
            <person name="Kaiser O."/>
            <person name="Goesmann A."/>
        </authorList>
    </citation>
    <scope>NUCLEOTIDE SEQUENCE [LARGE SCALE GENOMIC DNA]</scope>
    <source>
        <strain evidence="2 3">BH72</strain>
    </source>
</reference>
<keyword evidence="2" id="KW-0378">Hydrolase</keyword>
<keyword evidence="3" id="KW-1185">Reference proteome</keyword>
<dbReference type="InterPro" id="IPR029058">
    <property type="entry name" value="AB_hydrolase_fold"/>
</dbReference>
<dbReference type="Pfam" id="PF01738">
    <property type="entry name" value="DLH"/>
    <property type="match status" value="1"/>
</dbReference>
<dbReference type="STRING" id="62928.azo2647"/>
<dbReference type="InterPro" id="IPR051049">
    <property type="entry name" value="Dienelactone_hydrolase-like"/>
</dbReference>
<organism evidence="2 3">
    <name type="scientific">Azoarcus sp. (strain BH72)</name>
    <dbReference type="NCBI Taxonomy" id="418699"/>
    <lineage>
        <taxon>Bacteria</taxon>
        <taxon>Pseudomonadati</taxon>
        <taxon>Pseudomonadota</taxon>
        <taxon>Betaproteobacteria</taxon>
        <taxon>Rhodocyclales</taxon>
        <taxon>Zoogloeaceae</taxon>
        <taxon>Azoarcus</taxon>
    </lineage>
</organism>
<dbReference type="Proteomes" id="UP000002588">
    <property type="component" value="Chromosome"/>
</dbReference>
<dbReference type="PANTHER" id="PTHR46623:SF6">
    <property type="entry name" value="ALPHA_BETA-HYDROLASES SUPERFAMILY PROTEIN"/>
    <property type="match status" value="1"/>
</dbReference>
<dbReference type="EC" id="3.1.1.45" evidence="2"/>
<evidence type="ECO:0000259" key="1">
    <source>
        <dbReference type="Pfam" id="PF01738"/>
    </source>
</evidence>
<dbReference type="AlphaFoldDB" id="A1K8V9"/>
<evidence type="ECO:0000313" key="2">
    <source>
        <dbReference type="EMBL" id="CAL95264.1"/>
    </source>
</evidence>
<sequence length="272" mass="29030">MTRPDLAAFATAIQPDVADTVQRTDDAGLATGDIRIPVPGGELPAYHAAPATPGPHPVVLLVQEIFGVHEHIRDVARRLAKLGYLAVAPELFFRSGDPKRAPSMEALRSDFVGQADDARVAADLDAALDWALAHGGDENRVGITGFCWGGRATWLYAAHQPRLKAAVAWYGRLTGERTARNPQHPADVAGHLHAPVLGLYGGADTLIPLAAVDELRAALAAASDGRGRDSTVHVYPDAPHAFYADYRASYRAAEAVDGWARMQAWFAQHGVA</sequence>
<accession>A1K8V9</accession>
<dbReference type="EMBL" id="AM406670">
    <property type="protein sequence ID" value="CAL95264.1"/>
    <property type="molecule type" value="Genomic_DNA"/>
</dbReference>
<dbReference type="eggNOG" id="COG0412">
    <property type="taxonomic scope" value="Bacteria"/>
</dbReference>
<dbReference type="RefSeq" id="WP_011766374.1">
    <property type="nucleotide sequence ID" value="NC_008702.1"/>
</dbReference>
<dbReference type="PANTHER" id="PTHR46623">
    <property type="entry name" value="CARBOXYMETHYLENEBUTENOLIDASE-RELATED"/>
    <property type="match status" value="1"/>
</dbReference>
<dbReference type="SUPFAM" id="SSF53474">
    <property type="entry name" value="alpha/beta-Hydrolases"/>
    <property type="match status" value="1"/>
</dbReference>
<gene>
    <name evidence="2" type="primary">dlhH</name>
    <name evidence="2" type="ordered locus">azo2647</name>
</gene>
<evidence type="ECO:0000313" key="3">
    <source>
        <dbReference type="Proteomes" id="UP000002588"/>
    </source>
</evidence>
<dbReference type="Gene3D" id="3.40.50.1820">
    <property type="entry name" value="alpha/beta hydrolase"/>
    <property type="match status" value="1"/>
</dbReference>